<proteinExistence type="predicted"/>
<keyword evidence="1" id="KW-0472">Membrane</keyword>
<gene>
    <name evidence="2" type="ORF">C1280_31105</name>
</gene>
<dbReference type="RefSeq" id="WP_010043643.1">
    <property type="nucleotide sequence ID" value="NZ_CP025958.1"/>
</dbReference>
<organism evidence="2 3">
    <name type="scientific">Gemmata obscuriglobus</name>
    <dbReference type="NCBI Taxonomy" id="114"/>
    <lineage>
        <taxon>Bacteria</taxon>
        <taxon>Pseudomonadati</taxon>
        <taxon>Planctomycetota</taxon>
        <taxon>Planctomycetia</taxon>
        <taxon>Gemmatales</taxon>
        <taxon>Gemmataceae</taxon>
        <taxon>Gemmata</taxon>
    </lineage>
</organism>
<feature type="transmembrane region" description="Helical" evidence="1">
    <location>
        <begin position="12"/>
        <end position="36"/>
    </location>
</feature>
<dbReference type="EMBL" id="CP025958">
    <property type="protein sequence ID" value="AWM40994.1"/>
    <property type="molecule type" value="Genomic_DNA"/>
</dbReference>
<sequence length="133" mass="14189">MSASYAPPPRGFGTSAWGVALHAALLFGLFVLYVIYVPPAAQVFDRYALTLPKATRFVVSLSTLVADYWWALGLAAGAALAADFAAIWALRRTGAAQAVVLIATVALLLVAYGALTVYAVEYPKEKLRQALTR</sequence>
<dbReference type="KEGG" id="gog:C1280_31105"/>
<evidence type="ECO:0000313" key="2">
    <source>
        <dbReference type="EMBL" id="AWM40994.1"/>
    </source>
</evidence>
<keyword evidence="1" id="KW-0812">Transmembrane</keyword>
<name>A0A2Z3HGR5_9BACT</name>
<evidence type="ECO:0000256" key="1">
    <source>
        <dbReference type="SAM" id="Phobius"/>
    </source>
</evidence>
<keyword evidence="3" id="KW-1185">Reference proteome</keyword>
<feature type="transmembrane region" description="Helical" evidence="1">
    <location>
        <begin position="68"/>
        <end position="90"/>
    </location>
</feature>
<protein>
    <submittedName>
        <fullName evidence="2">Uncharacterized protein</fullName>
    </submittedName>
</protein>
<evidence type="ECO:0000313" key="3">
    <source>
        <dbReference type="Proteomes" id="UP000245802"/>
    </source>
</evidence>
<reference evidence="2 3" key="1">
    <citation type="submission" date="2018-01" db="EMBL/GenBank/DDBJ databases">
        <title>G. obscuriglobus.</title>
        <authorList>
            <person name="Franke J."/>
            <person name="Blomberg W."/>
            <person name="Selmecki A."/>
        </authorList>
    </citation>
    <scope>NUCLEOTIDE SEQUENCE [LARGE SCALE GENOMIC DNA]</scope>
    <source>
        <strain evidence="2 3">DSM 5831</strain>
    </source>
</reference>
<dbReference type="AlphaFoldDB" id="A0A2Z3HGR5"/>
<dbReference type="Proteomes" id="UP000245802">
    <property type="component" value="Chromosome"/>
</dbReference>
<feature type="transmembrane region" description="Helical" evidence="1">
    <location>
        <begin position="99"/>
        <end position="120"/>
    </location>
</feature>
<keyword evidence="1" id="KW-1133">Transmembrane helix</keyword>
<accession>A0A2Z3HGR5</accession>